<dbReference type="Pfam" id="PF04280">
    <property type="entry name" value="Tim44"/>
    <property type="match status" value="1"/>
</dbReference>
<evidence type="ECO:0000256" key="1">
    <source>
        <dbReference type="ARBA" id="ARBA00004173"/>
    </source>
</evidence>
<comment type="subcellular location">
    <subcellularLocation>
        <location evidence="1">Mitochondrion</location>
    </subcellularLocation>
</comment>
<feature type="compositionally biased region" description="Low complexity" evidence="10">
    <location>
        <begin position="63"/>
        <end position="73"/>
    </location>
</feature>
<dbReference type="GeneTree" id="ENSGT00390000012679"/>
<dbReference type="InterPro" id="IPR007379">
    <property type="entry name" value="Tim44-like_dom"/>
</dbReference>
<dbReference type="InParanoid" id="A0A674GZQ3"/>
<dbReference type="AlphaFoldDB" id="A0A674GZQ3"/>
<evidence type="ECO:0000313" key="12">
    <source>
        <dbReference type="Ensembl" id="ENSTGUP00000028619.1"/>
    </source>
</evidence>
<evidence type="ECO:0000256" key="10">
    <source>
        <dbReference type="SAM" id="MobiDB-lite"/>
    </source>
</evidence>
<evidence type="ECO:0000256" key="9">
    <source>
        <dbReference type="ARBA" id="ARBA00045355"/>
    </source>
</evidence>
<dbReference type="PANTHER" id="PTHR28554:SF1">
    <property type="entry name" value="LARGE RIBOSOMAL SUBUNIT PROTEIN ML45"/>
    <property type="match status" value="1"/>
</dbReference>
<comment type="similarity">
    <text evidence="6">Belongs to the mitochondrion-specific ribosomal protein mL45 family.</text>
</comment>
<dbReference type="Gene3D" id="3.10.450.240">
    <property type="match status" value="1"/>
</dbReference>
<reference evidence="12" key="2">
    <citation type="submission" date="2025-08" db="UniProtKB">
        <authorList>
            <consortium name="Ensembl"/>
        </authorList>
    </citation>
    <scope>IDENTIFICATION</scope>
</reference>
<sequence>MGDGDADTPHPLPNSRGSPPPHAPPALHHARGGGWVRGCGRSLPRWPRPLLRSRWNFPLAGAARAPAGHAPPRARAPPGPAHTPPPPPPPRGGAKMAAAMAARLCLKGAESLLRPRALPCVVVPVRGRRKWPRVPEWARELSAEEKEWRLRSAAPIFPDERMERTFFLACTAEIMDPYVPPEGDARLTSLSKDGVKQQMQKLRQTAASQLALRKIKDHDPDFSTKTFPEKAQEIFIEAHNSLANFNKQKLHSLVTERCYPDMVRGNRYKTIRWRFVESLEPPRVVHVRCEGILNRGNLYGQVTVRMHSRQILAIYDRFGRLMYGGEEIPKDVLEYVVFERYLVNPYGTWRMHGKIIPEWAPPKDPIIKVGKKLENGIVKGKNGIVRGKNGIVKGKNGIMKGKGWENAVPRGGNADPWGSFWTKQSCLEFPWNCSLEHLGAGMGG</sequence>
<feature type="compositionally biased region" description="Pro residues" evidence="10">
    <location>
        <begin position="74"/>
        <end position="91"/>
    </location>
</feature>
<reference evidence="12 13" key="1">
    <citation type="journal article" date="2010" name="Nature">
        <title>The genome of a songbird.</title>
        <authorList>
            <person name="Warren W.C."/>
            <person name="Clayton D.F."/>
            <person name="Ellegren H."/>
            <person name="Arnold A.P."/>
            <person name="Hillier L.W."/>
            <person name="Kunstner A."/>
            <person name="Searle S."/>
            <person name="White S."/>
            <person name="Vilella A.J."/>
            <person name="Fairley S."/>
            <person name="Heger A."/>
            <person name="Kong L."/>
            <person name="Ponting C.P."/>
            <person name="Jarvis E.D."/>
            <person name="Mello C.V."/>
            <person name="Minx P."/>
            <person name="Lovell P."/>
            <person name="Velho T.A."/>
            <person name="Ferris M."/>
            <person name="Balakrishnan C.N."/>
            <person name="Sinha S."/>
            <person name="Blatti C."/>
            <person name="London S.E."/>
            <person name="Li Y."/>
            <person name="Lin Y.C."/>
            <person name="George J."/>
            <person name="Sweedler J."/>
            <person name="Southey B."/>
            <person name="Gunaratne P."/>
            <person name="Watson M."/>
            <person name="Nam K."/>
            <person name="Backstrom N."/>
            <person name="Smeds L."/>
            <person name="Nabholz B."/>
            <person name="Itoh Y."/>
            <person name="Whitney O."/>
            <person name="Pfenning A.R."/>
            <person name="Howard J."/>
            <person name="Volker M."/>
            <person name="Skinner B.M."/>
            <person name="Griffin D.K."/>
            <person name="Ye L."/>
            <person name="McLaren W.M."/>
            <person name="Flicek P."/>
            <person name="Quesada V."/>
            <person name="Velasco G."/>
            <person name="Lopez-Otin C."/>
            <person name="Puente X.S."/>
            <person name="Olender T."/>
            <person name="Lancet D."/>
            <person name="Smit A.F."/>
            <person name="Hubley R."/>
            <person name="Konkel M.K."/>
            <person name="Walker J.A."/>
            <person name="Batzer M.A."/>
            <person name="Gu W."/>
            <person name="Pollock D.D."/>
            <person name="Chen L."/>
            <person name="Cheng Z."/>
            <person name="Eichler E.E."/>
            <person name="Stapley J."/>
            <person name="Slate J."/>
            <person name="Ekblom R."/>
            <person name="Birkhead T."/>
            <person name="Burke T."/>
            <person name="Burt D."/>
            <person name="Scharff C."/>
            <person name="Adam I."/>
            <person name="Richard H."/>
            <person name="Sultan M."/>
            <person name="Soldatov A."/>
            <person name="Lehrach H."/>
            <person name="Edwards S.V."/>
            <person name="Yang S.P."/>
            <person name="Li X."/>
            <person name="Graves T."/>
            <person name="Fulton L."/>
            <person name="Nelson J."/>
            <person name="Chinwalla A."/>
            <person name="Hou S."/>
            <person name="Mardis E.R."/>
            <person name="Wilson R.K."/>
        </authorList>
    </citation>
    <scope>NUCLEOTIDE SEQUENCE [LARGE SCALE GENOMIC DNA]</scope>
</reference>
<feature type="region of interest" description="Disordered" evidence="10">
    <location>
        <begin position="1"/>
        <end position="33"/>
    </location>
</feature>
<dbReference type="GO" id="GO:0005739">
    <property type="term" value="C:mitochondrion"/>
    <property type="evidence" value="ECO:0007669"/>
    <property type="project" value="UniProtKB-SubCell"/>
</dbReference>
<proteinExistence type="inferred from homology"/>
<organism evidence="12 13">
    <name type="scientific">Taeniopygia guttata</name>
    <name type="common">Zebra finch</name>
    <name type="synonym">Poephila guttata</name>
    <dbReference type="NCBI Taxonomy" id="59729"/>
    <lineage>
        <taxon>Eukaryota</taxon>
        <taxon>Metazoa</taxon>
        <taxon>Chordata</taxon>
        <taxon>Craniata</taxon>
        <taxon>Vertebrata</taxon>
        <taxon>Euteleostomi</taxon>
        <taxon>Archelosauria</taxon>
        <taxon>Archosauria</taxon>
        <taxon>Dinosauria</taxon>
        <taxon>Saurischia</taxon>
        <taxon>Theropoda</taxon>
        <taxon>Coelurosauria</taxon>
        <taxon>Aves</taxon>
        <taxon>Neognathae</taxon>
        <taxon>Neoaves</taxon>
        <taxon>Telluraves</taxon>
        <taxon>Australaves</taxon>
        <taxon>Passeriformes</taxon>
        <taxon>Passeroidea</taxon>
        <taxon>Estrildidae</taxon>
        <taxon>Estrildinae</taxon>
        <taxon>Taeniopygia</taxon>
    </lineage>
</organism>
<accession>A0A674GZQ3</accession>
<reference evidence="12" key="3">
    <citation type="submission" date="2025-09" db="UniProtKB">
        <authorList>
            <consortium name="Ensembl"/>
        </authorList>
    </citation>
    <scope>IDENTIFICATION</scope>
</reference>
<evidence type="ECO:0000256" key="7">
    <source>
        <dbReference type="ARBA" id="ARBA00039448"/>
    </source>
</evidence>
<evidence type="ECO:0000259" key="11">
    <source>
        <dbReference type="SMART" id="SM00978"/>
    </source>
</evidence>
<dbReference type="SUPFAM" id="SSF54427">
    <property type="entry name" value="NTF2-like"/>
    <property type="match status" value="1"/>
</dbReference>
<gene>
    <name evidence="12" type="primary">MRPL45</name>
</gene>
<keyword evidence="3" id="KW-0689">Ribosomal protein</keyword>
<evidence type="ECO:0000256" key="4">
    <source>
        <dbReference type="ARBA" id="ARBA00023128"/>
    </source>
</evidence>
<dbReference type="FunFam" id="3.10.450.240:FF:000003">
    <property type="entry name" value="39S ribosomal protein L45, mitochondrial"/>
    <property type="match status" value="1"/>
</dbReference>
<dbReference type="Proteomes" id="UP000007754">
    <property type="component" value="Chromosome 27"/>
</dbReference>
<comment type="function">
    <text evidence="9">Component of the mitochondrial large ribosomal subunit (mt-LSU). Within the mitochondrial ribosomes, required to direct the nascent polypeptide toward the tunnel exit and position the exit at a distance from the membrane surface.</text>
</comment>
<feature type="domain" description="Tim44-like" evidence="11">
    <location>
        <begin position="208"/>
        <end position="356"/>
    </location>
</feature>
<dbReference type="SMART" id="SM00978">
    <property type="entry name" value="Tim44"/>
    <property type="match status" value="1"/>
</dbReference>
<dbReference type="OMA" id="RARWNFP"/>
<keyword evidence="2" id="KW-0809">Transit peptide</keyword>
<protein>
    <recommendedName>
        <fullName evidence="7">Large ribosomal subunit protein mL45</fullName>
    </recommendedName>
    <alternativeName>
        <fullName evidence="8">39S ribosomal protein L45, mitochondrial</fullName>
    </alternativeName>
</protein>
<keyword evidence="4" id="KW-0496">Mitochondrion</keyword>
<evidence type="ECO:0000256" key="2">
    <source>
        <dbReference type="ARBA" id="ARBA00022946"/>
    </source>
</evidence>
<dbReference type="PANTHER" id="PTHR28554">
    <property type="entry name" value="39S RIBOSOMAL PROTEIN L45, MITOCHONDRIAL"/>
    <property type="match status" value="1"/>
</dbReference>
<dbReference type="Ensembl" id="ENSTGUT00000029819.1">
    <property type="protein sequence ID" value="ENSTGUP00000028619.1"/>
    <property type="gene ID" value="ENSTGUG00000003330.2"/>
</dbReference>
<evidence type="ECO:0000256" key="6">
    <source>
        <dbReference type="ARBA" id="ARBA00038073"/>
    </source>
</evidence>
<keyword evidence="5" id="KW-0687">Ribonucleoprotein</keyword>
<evidence type="ECO:0000313" key="13">
    <source>
        <dbReference type="Proteomes" id="UP000007754"/>
    </source>
</evidence>
<evidence type="ECO:0000256" key="5">
    <source>
        <dbReference type="ARBA" id="ARBA00023274"/>
    </source>
</evidence>
<dbReference type="InterPro" id="IPR051975">
    <property type="entry name" value="mtLSU_mL45"/>
</dbReference>
<dbReference type="GO" id="GO:0005840">
    <property type="term" value="C:ribosome"/>
    <property type="evidence" value="ECO:0007669"/>
    <property type="project" value="UniProtKB-KW"/>
</dbReference>
<evidence type="ECO:0000256" key="8">
    <source>
        <dbReference type="ARBA" id="ARBA00043031"/>
    </source>
</evidence>
<dbReference type="GO" id="GO:1990904">
    <property type="term" value="C:ribonucleoprotein complex"/>
    <property type="evidence" value="ECO:0007669"/>
    <property type="project" value="UniProtKB-KW"/>
</dbReference>
<feature type="region of interest" description="Disordered" evidence="10">
    <location>
        <begin position="63"/>
        <end position="94"/>
    </location>
</feature>
<keyword evidence="13" id="KW-1185">Reference proteome</keyword>
<name>A0A674GZQ3_TAEGU</name>
<evidence type="ECO:0000256" key="3">
    <source>
        <dbReference type="ARBA" id="ARBA00022980"/>
    </source>
</evidence>
<dbReference type="InterPro" id="IPR032710">
    <property type="entry name" value="NTF2-like_dom_sf"/>
</dbReference>